<proteinExistence type="predicted"/>
<name>A0ABV7IDG8_9RHOB</name>
<accession>A0ABV7IDG8</accession>
<gene>
    <name evidence="1" type="ORF">ACFOD7_06665</name>
</gene>
<comment type="caution">
    <text evidence="1">The sequence shown here is derived from an EMBL/GenBank/DDBJ whole genome shotgun (WGS) entry which is preliminary data.</text>
</comment>
<dbReference type="Gene3D" id="2.30.130.30">
    <property type="entry name" value="Hypothetical protein"/>
    <property type="match status" value="1"/>
</dbReference>
<evidence type="ECO:0000313" key="2">
    <source>
        <dbReference type="Proteomes" id="UP001595557"/>
    </source>
</evidence>
<keyword evidence="2" id="KW-1185">Reference proteome</keyword>
<reference evidence="2" key="1">
    <citation type="journal article" date="2019" name="Int. J. Syst. Evol. Microbiol.">
        <title>The Global Catalogue of Microorganisms (GCM) 10K type strain sequencing project: providing services to taxonomists for standard genome sequencing and annotation.</title>
        <authorList>
            <consortium name="The Broad Institute Genomics Platform"/>
            <consortium name="The Broad Institute Genome Sequencing Center for Infectious Disease"/>
            <person name="Wu L."/>
            <person name="Ma J."/>
        </authorList>
    </citation>
    <scope>NUCLEOTIDE SEQUENCE [LARGE SCALE GENOMIC DNA]</scope>
    <source>
        <strain evidence="2">KCTC 52239</strain>
    </source>
</reference>
<evidence type="ECO:0000313" key="1">
    <source>
        <dbReference type="EMBL" id="MFC3167726.1"/>
    </source>
</evidence>
<dbReference type="RefSeq" id="WP_207471687.1">
    <property type="nucleotide sequence ID" value="NZ_JAFNAW010000082.1"/>
</dbReference>
<organism evidence="1 2">
    <name type="scientific">Paracoccus fontiphilus</name>
    <dbReference type="NCBI Taxonomy" id="1815556"/>
    <lineage>
        <taxon>Bacteria</taxon>
        <taxon>Pseudomonadati</taxon>
        <taxon>Pseudomonadota</taxon>
        <taxon>Alphaproteobacteria</taxon>
        <taxon>Rhodobacterales</taxon>
        <taxon>Paracoccaceae</taxon>
        <taxon>Paracoccus</taxon>
    </lineage>
</organism>
<dbReference type="SUPFAM" id="SSF88697">
    <property type="entry name" value="PUA domain-like"/>
    <property type="match status" value="1"/>
</dbReference>
<dbReference type="Proteomes" id="UP001595557">
    <property type="component" value="Unassembled WGS sequence"/>
</dbReference>
<sequence>MTVTRGLIIADPWIGHILEGRKNWEMRSQATAHRGWFGLIRKGSGQITGLARLVDCGRALSQSEMIANISHHCIPENIIRRGDVSKWVIPWMLADIRRLSSPISYEHKSGAVTWVTFSPHVTQQLAQYLEGTGASTQ</sequence>
<dbReference type="InterPro" id="IPR015947">
    <property type="entry name" value="PUA-like_sf"/>
</dbReference>
<dbReference type="EMBL" id="JBHRTE010000029">
    <property type="protein sequence ID" value="MFC3167726.1"/>
    <property type="molecule type" value="Genomic_DNA"/>
</dbReference>
<protein>
    <submittedName>
        <fullName evidence="1">ASCH domain-containing protein</fullName>
    </submittedName>
</protein>